<dbReference type="Proteomes" id="UP000785679">
    <property type="component" value="Unassembled WGS sequence"/>
</dbReference>
<dbReference type="SUPFAM" id="SSF54506">
    <property type="entry name" value="Diaminopimelate epimerase-like"/>
    <property type="match status" value="1"/>
</dbReference>
<dbReference type="NCBIfam" id="TIGR00654">
    <property type="entry name" value="PhzF_family"/>
    <property type="match status" value="1"/>
</dbReference>
<reference evidence="2" key="1">
    <citation type="submission" date="2019-06" db="EMBL/GenBank/DDBJ databases">
        <authorList>
            <person name="Zheng W."/>
        </authorList>
    </citation>
    <scope>NUCLEOTIDE SEQUENCE</scope>
    <source>
        <strain evidence="2">QDHG01</strain>
    </source>
</reference>
<gene>
    <name evidence="2" type="ORF">FGO68_gene5441</name>
</gene>
<dbReference type="PIRSF" id="PIRSF016184">
    <property type="entry name" value="PhzC_PhzF"/>
    <property type="match status" value="1"/>
</dbReference>
<evidence type="ECO:0000313" key="2">
    <source>
        <dbReference type="EMBL" id="TNV76514.1"/>
    </source>
</evidence>
<dbReference type="InterPro" id="IPR003719">
    <property type="entry name" value="Phenazine_PhzF-like"/>
</dbReference>
<dbReference type="GO" id="GO:0005737">
    <property type="term" value="C:cytoplasm"/>
    <property type="evidence" value="ECO:0007669"/>
    <property type="project" value="TreeGrafter"/>
</dbReference>
<keyword evidence="3" id="KW-1185">Reference proteome</keyword>
<evidence type="ECO:0008006" key="4">
    <source>
        <dbReference type="Google" id="ProtNLM"/>
    </source>
</evidence>
<name>A0A8J8NKP1_HALGN</name>
<dbReference type="PANTHER" id="PTHR13774:SF32">
    <property type="entry name" value="ANTISENSE-ENHANCING SEQUENCE 1"/>
    <property type="match status" value="1"/>
</dbReference>
<dbReference type="Gene3D" id="3.10.310.10">
    <property type="entry name" value="Diaminopimelate Epimerase, Chain A, domain 1"/>
    <property type="match status" value="2"/>
</dbReference>
<dbReference type="OrthoDB" id="75169at2759"/>
<feature type="active site" evidence="1">
    <location>
        <position position="50"/>
    </location>
</feature>
<dbReference type="EMBL" id="RRYP01013435">
    <property type="protein sequence ID" value="TNV76514.1"/>
    <property type="molecule type" value="Genomic_DNA"/>
</dbReference>
<proteinExistence type="predicted"/>
<dbReference type="GO" id="GO:0016853">
    <property type="term" value="F:isomerase activity"/>
    <property type="evidence" value="ECO:0007669"/>
    <property type="project" value="TreeGrafter"/>
</dbReference>
<dbReference type="Pfam" id="PF02567">
    <property type="entry name" value="PhzC-PhzF"/>
    <property type="match status" value="1"/>
</dbReference>
<sequence length="288" mass="32046">MEQSVQRRFEQVDVFGSRQYKGNALAVVIDSEGISDTAMQSFAKWTNLSETTFLLPPSLAKEGEMQADYKVRIFTPFEELPFAGHPTLGSCHVYLNNLAKDQENNVIIQECGIGKVKIRRLEDGKLAFACPKLIKSGKVNKEDYNQIIKDLNITDTSDIIDIQHADNGPGWVLVILKDVQTLLSLKLSHSKYYIGCAAIYTEKESECAVEVRTFCPGNNNMTFEDPVTGSFNAALAQYFLSTGMVKLPYEASQGQCIGFEGRLTIFEEESEIYVGGIVRNCITGQVQL</sequence>
<evidence type="ECO:0000313" key="3">
    <source>
        <dbReference type="Proteomes" id="UP000785679"/>
    </source>
</evidence>
<protein>
    <recommendedName>
        <fullName evidence="4">PhzF family phenazine biosynthesis protein</fullName>
    </recommendedName>
</protein>
<dbReference type="AlphaFoldDB" id="A0A8J8NKP1"/>
<evidence type="ECO:0000256" key="1">
    <source>
        <dbReference type="PIRSR" id="PIRSR016184-1"/>
    </source>
</evidence>
<comment type="caution">
    <text evidence="2">The sequence shown here is derived from an EMBL/GenBank/DDBJ whole genome shotgun (WGS) entry which is preliminary data.</text>
</comment>
<organism evidence="2 3">
    <name type="scientific">Halteria grandinella</name>
    <dbReference type="NCBI Taxonomy" id="5974"/>
    <lineage>
        <taxon>Eukaryota</taxon>
        <taxon>Sar</taxon>
        <taxon>Alveolata</taxon>
        <taxon>Ciliophora</taxon>
        <taxon>Intramacronucleata</taxon>
        <taxon>Spirotrichea</taxon>
        <taxon>Stichotrichia</taxon>
        <taxon>Sporadotrichida</taxon>
        <taxon>Halteriidae</taxon>
        <taxon>Halteria</taxon>
    </lineage>
</organism>
<accession>A0A8J8NKP1</accession>
<dbReference type="PANTHER" id="PTHR13774">
    <property type="entry name" value="PHENAZINE BIOSYNTHESIS PROTEIN"/>
    <property type="match status" value="1"/>
</dbReference>